<name>A0A160DW43_9GAMM</name>
<protein>
    <submittedName>
        <fullName evidence="2">Glucose/sorbosone dehydrogenase</fullName>
    </submittedName>
</protein>
<organism evidence="2 3">
    <name type="scientific">Dokdonella koreensis DS-123</name>
    <dbReference type="NCBI Taxonomy" id="1300342"/>
    <lineage>
        <taxon>Bacteria</taxon>
        <taxon>Pseudomonadati</taxon>
        <taxon>Pseudomonadota</taxon>
        <taxon>Gammaproteobacteria</taxon>
        <taxon>Lysobacterales</taxon>
        <taxon>Rhodanobacteraceae</taxon>
        <taxon>Dokdonella</taxon>
    </lineage>
</organism>
<evidence type="ECO:0000259" key="1">
    <source>
        <dbReference type="Pfam" id="PF07995"/>
    </source>
</evidence>
<gene>
    <name evidence="2" type="ORF">I596_2432</name>
</gene>
<reference evidence="2 3" key="1">
    <citation type="submission" date="2016-04" db="EMBL/GenBank/DDBJ databases">
        <title>Complete genome sequence of Dokdonella koreensis DS-123T.</title>
        <authorList>
            <person name="Kim J.F."/>
            <person name="Lee H."/>
            <person name="Kwak M.-J."/>
        </authorList>
    </citation>
    <scope>NUCLEOTIDE SEQUENCE [LARGE SCALE GENOMIC DNA]</scope>
    <source>
        <strain evidence="2 3">DS-123</strain>
    </source>
</reference>
<evidence type="ECO:0000313" key="3">
    <source>
        <dbReference type="Proteomes" id="UP000076830"/>
    </source>
</evidence>
<feature type="domain" description="Glucose/Sorbosone dehydrogenase" evidence="1">
    <location>
        <begin position="61"/>
        <end position="386"/>
    </location>
</feature>
<dbReference type="RefSeq" id="WP_083965531.1">
    <property type="nucleotide sequence ID" value="NZ_CP015249.1"/>
</dbReference>
<dbReference type="PROSITE" id="PS51257">
    <property type="entry name" value="PROKAR_LIPOPROTEIN"/>
    <property type="match status" value="1"/>
</dbReference>
<dbReference type="AlphaFoldDB" id="A0A160DW43"/>
<evidence type="ECO:0000313" key="2">
    <source>
        <dbReference type="EMBL" id="ANB18440.1"/>
    </source>
</evidence>
<dbReference type="KEGG" id="dko:I596_2432"/>
<dbReference type="SUPFAM" id="SSF50952">
    <property type="entry name" value="Soluble quinoprotein glucose dehydrogenase"/>
    <property type="match status" value="1"/>
</dbReference>
<dbReference type="InterPro" id="IPR011042">
    <property type="entry name" value="6-blade_b-propeller_TolB-like"/>
</dbReference>
<sequence>MRTLIALTALALAGCGARPTGGGEAAAAPVASPNWPATPATETLTSEKGPFRVTELVTGLVHPWSLAFLPDGRMLVTERPGRLRIIGNGAVSAPLAGVPAVYGEGQGGLLDVAVSPQFAEDRLVYLSYAEADGDNAGTAVARARLEGDALQGLTVIYRQSPKLSQGAHFGSRLVFDDQGFLFVTQGEHNKRAMAQDLDKLQGKLVRLRPDGSVPDDNPFVGRPYARPAIWSYGHRNMQGAALHPVTRALWTSEHGPRGGDELNIPQAGRNYGWPIITYGINYSGLPIPEAKGEAADGLEQPLHYWKVSPGLSGMAFLADGGSAWNGNLFLGALATRELIRLELDGDRVAHEERLLTARKWRIRDVRQGPDGKLYVLTDEDDGRLLRIDPPGSTP</sequence>
<dbReference type="InterPro" id="IPR012938">
    <property type="entry name" value="Glc/Sorbosone_DH"/>
</dbReference>
<dbReference type="PANTHER" id="PTHR19328:SF75">
    <property type="entry name" value="ALDOSE SUGAR DEHYDROGENASE YLII"/>
    <property type="match status" value="1"/>
</dbReference>
<dbReference type="InterPro" id="IPR011041">
    <property type="entry name" value="Quinoprot_gluc/sorb_DH_b-prop"/>
</dbReference>
<dbReference type="Proteomes" id="UP000076830">
    <property type="component" value="Chromosome"/>
</dbReference>
<dbReference type="Pfam" id="PF07995">
    <property type="entry name" value="GSDH"/>
    <property type="match status" value="1"/>
</dbReference>
<keyword evidence="3" id="KW-1185">Reference proteome</keyword>
<dbReference type="EMBL" id="CP015249">
    <property type="protein sequence ID" value="ANB18440.1"/>
    <property type="molecule type" value="Genomic_DNA"/>
</dbReference>
<dbReference type="PANTHER" id="PTHR19328">
    <property type="entry name" value="HEDGEHOG-INTERACTING PROTEIN"/>
    <property type="match status" value="1"/>
</dbReference>
<proteinExistence type="predicted"/>
<dbReference type="STRING" id="1300342.I596_2432"/>
<accession>A0A160DW43</accession>
<dbReference type="PATRIC" id="fig|1300342.3.peg.2369"/>
<dbReference type="OrthoDB" id="9770043at2"/>
<dbReference type="Gene3D" id="2.120.10.30">
    <property type="entry name" value="TolB, C-terminal domain"/>
    <property type="match status" value="1"/>
</dbReference>